<sequence length="59" mass="6487">MRSSHSRGDKRNCVQISFVDGMVALRGSRVPGQRPLVFTPGEYDAFVAGVVAGELRRPR</sequence>
<gene>
    <name evidence="2" type="ORF">FHU37_005205</name>
</gene>
<protein>
    <recommendedName>
        <fullName evidence="1">DUF397 domain-containing protein</fullName>
    </recommendedName>
</protein>
<dbReference type="RefSeq" id="WP_246451297.1">
    <property type="nucleotide sequence ID" value="NZ_JACBZD010000002.1"/>
</dbReference>
<feature type="domain" description="DUF397" evidence="1">
    <location>
        <begin position="2"/>
        <end position="50"/>
    </location>
</feature>
<dbReference type="AlphaFoldDB" id="A0A853A0S9"/>
<organism evidence="2 3">
    <name type="scientific">Allostreptomyces psammosilenae</name>
    <dbReference type="NCBI Taxonomy" id="1892865"/>
    <lineage>
        <taxon>Bacteria</taxon>
        <taxon>Bacillati</taxon>
        <taxon>Actinomycetota</taxon>
        <taxon>Actinomycetes</taxon>
        <taxon>Kitasatosporales</taxon>
        <taxon>Streptomycetaceae</taxon>
        <taxon>Allostreptomyces</taxon>
    </lineage>
</organism>
<dbReference type="Proteomes" id="UP000567795">
    <property type="component" value="Unassembled WGS sequence"/>
</dbReference>
<dbReference type="Pfam" id="PF04149">
    <property type="entry name" value="DUF397"/>
    <property type="match status" value="1"/>
</dbReference>
<keyword evidence="3" id="KW-1185">Reference proteome</keyword>
<dbReference type="InterPro" id="IPR007278">
    <property type="entry name" value="DUF397"/>
</dbReference>
<evidence type="ECO:0000313" key="3">
    <source>
        <dbReference type="Proteomes" id="UP000567795"/>
    </source>
</evidence>
<comment type="caution">
    <text evidence="2">The sequence shown here is derived from an EMBL/GenBank/DDBJ whole genome shotgun (WGS) entry which is preliminary data.</text>
</comment>
<accession>A0A853A0S9</accession>
<reference evidence="2 3" key="1">
    <citation type="submission" date="2020-07" db="EMBL/GenBank/DDBJ databases">
        <title>Sequencing the genomes of 1000 actinobacteria strains.</title>
        <authorList>
            <person name="Klenk H.-P."/>
        </authorList>
    </citation>
    <scope>NUCLEOTIDE SEQUENCE [LARGE SCALE GENOMIC DNA]</scope>
    <source>
        <strain evidence="2 3">DSM 42178</strain>
    </source>
</reference>
<dbReference type="EMBL" id="JACBZD010000002">
    <property type="protein sequence ID" value="NYI08176.1"/>
    <property type="molecule type" value="Genomic_DNA"/>
</dbReference>
<evidence type="ECO:0000259" key="1">
    <source>
        <dbReference type="Pfam" id="PF04149"/>
    </source>
</evidence>
<evidence type="ECO:0000313" key="2">
    <source>
        <dbReference type="EMBL" id="NYI08176.1"/>
    </source>
</evidence>
<name>A0A853A0S9_9ACTN</name>
<proteinExistence type="predicted"/>